<dbReference type="InterPro" id="IPR000182">
    <property type="entry name" value="GNAT_dom"/>
</dbReference>
<dbReference type="AlphaFoldDB" id="A6UTK9"/>
<keyword evidence="3" id="KW-1185">Reference proteome</keyword>
<accession>A6UTK9</accession>
<organism evidence="2 3">
    <name type="scientific">Methanococcus aeolicus (strain ATCC BAA-1280 / DSM 17508 / OCM 812 / Nankai-3)</name>
    <dbReference type="NCBI Taxonomy" id="419665"/>
    <lineage>
        <taxon>Archaea</taxon>
        <taxon>Methanobacteriati</taxon>
        <taxon>Methanobacteriota</taxon>
        <taxon>Methanomada group</taxon>
        <taxon>Methanococci</taxon>
        <taxon>Methanococcales</taxon>
        <taxon>Methanococcaceae</taxon>
        <taxon>Methanococcus</taxon>
    </lineage>
</organism>
<dbReference type="InterPro" id="IPR022525">
    <property type="entry name" value="GNAT_AblB"/>
</dbReference>
<dbReference type="NCBIfam" id="TIGR03827">
    <property type="entry name" value="GNAT_ablB"/>
    <property type="match status" value="1"/>
</dbReference>
<dbReference type="KEGG" id="mae:Maeo_0241"/>
<name>A6UTK9_META3</name>
<evidence type="ECO:0000259" key="1">
    <source>
        <dbReference type="PROSITE" id="PS51186"/>
    </source>
</evidence>
<gene>
    <name evidence="2" type="ordered locus">Maeo_0241</name>
</gene>
<reference evidence="2" key="1">
    <citation type="submission" date="2007-06" db="EMBL/GenBank/DDBJ databases">
        <title>Complete sequence of Methanococcus aeolicus Nankai-3.</title>
        <authorList>
            <consortium name="US DOE Joint Genome Institute"/>
            <person name="Copeland A."/>
            <person name="Lucas S."/>
            <person name="Lapidus A."/>
            <person name="Barry K."/>
            <person name="Glavina del Rio T."/>
            <person name="Dalin E."/>
            <person name="Tice H."/>
            <person name="Pitluck S."/>
            <person name="Chain P."/>
            <person name="Malfatti S."/>
            <person name="Shin M."/>
            <person name="Vergez L."/>
            <person name="Schmutz J."/>
            <person name="Larimer F."/>
            <person name="Land M."/>
            <person name="Hauser L."/>
            <person name="Kyrpides N."/>
            <person name="Lykidis A."/>
            <person name="Sieprawska-Lupa M."/>
            <person name="Whitman W.B."/>
            <person name="Richardson P."/>
        </authorList>
    </citation>
    <scope>NUCLEOTIDE SEQUENCE [LARGE SCALE GENOMIC DNA]</scope>
    <source>
        <strain evidence="2">Nankai-3</strain>
    </source>
</reference>
<sequence>MDKITNIHGSVIQLSDLNDRIYLMKLNQDKIGELLPQLNEICVKREYTKIFAVIPNNLKKEFENECYVEEAFVKGYFLDDDAIFMSKYFSKDRKISRFPEKVKEVLNVAENKRPIKSCSNLDSNFSLGVVNKDDAGELANLYKKVFETYPFPIYDPNYIIKMMNSNVVYFAIKHSGKIVAAASSEINKENRCVEMTDFAVLPEYQGHRLAQQLLFAMEDEMRNKGIRVAYTIARALSLGMNITFAKLGYKYTGTLVNNTNICGKLEDMNVWYKHLK</sequence>
<dbReference type="Proteomes" id="UP000001106">
    <property type="component" value="Chromosome"/>
</dbReference>
<dbReference type="PROSITE" id="PS51186">
    <property type="entry name" value="GNAT"/>
    <property type="match status" value="1"/>
</dbReference>
<dbReference type="SUPFAM" id="SSF55729">
    <property type="entry name" value="Acyl-CoA N-acyltransferases (Nat)"/>
    <property type="match status" value="1"/>
</dbReference>
<dbReference type="HOGENOM" id="CLU_081246_0_0_2"/>
<evidence type="ECO:0000313" key="2">
    <source>
        <dbReference type="EMBL" id="ABR55831.1"/>
    </source>
</evidence>
<protein>
    <submittedName>
        <fullName evidence="2">GCN5-related N-acetyltransferase</fullName>
    </submittedName>
</protein>
<proteinExistence type="predicted"/>
<dbReference type="eggNOG" id="arCOG04916">
    <property type="taxonomic scope" value="Archaea"/>
</dbReference>
<dbReference type="GeneID" id="5327322"/>
<dbReference type="InterPro" id="IPR016181">
    <property type="entry name" value="Acyl_CoA_acyltransferase"/>
</dbReference>
<evidence type="ECO:0000313" key="3">
    <source>
        <dbReference type="Proteomes" id="UP000001106"/>
    </source>
</evidence>
<dbReference type="Gene3D" id="3.40.630.30">
    <property type="match status" value="1"/>
</dbReference>
<feature type="domain" description="N-acetyltransferase" evidence="1">
    <location>
        <begin position="125"/>
        <end position="276"/>
    </location>
</feature>
<dbReference type="OrthoDB" id="116527at2157"/>
<dbReference type="EMBL" id="CP000743">
    <property type="protein sequence ID" value="ABR55831.1"/>
    <property type="molecule type" value="Genomic_DNA"/>
</dbReference>
<dbReference type="Pfam" id="PF00583">
    <property type="entry name" value="Acetyltransf_1"/>
    <property type="match status" value="1"/>
</dbReference>
<dbReference type="CDD" id="cd04301">
    <property type="entry name" value="NAT_SF"/>
    <property type="match status" value="1"/>
</dbReference>
<dbReference type="GO" id="GO:0008080">
    <property type="term" value="F:N-acetyltransferase activity"/>
    <property type="evidence" value="ECO:0007669"/>
    <property type="project" value="InterPro"/>
</dbReference>
<dbReference type="RefSeq" id="WP_011972963.1">
    <property type="nucleotide sequence ID" value="NC_009635.1"/>
</dbReference>